<dbReference type="CTD" id="10046"/>
<sequence>MDDWKSRLVIKSMLPHFAMVGNRQEPRKLQESGKKPSWMEEEDLSFLYKSSPGRKHQGTVKRRQEEDHFQFPDMADGGYPNKIKRPCLEDVTLAMGPGAHPSTACAELQVPPLTINPSPAAMGVAGQSLLLENNPMNGNIMGSPFVVPQTTEVGLKGPTVPYYEKINSVPAVDQELQELLEELTKIQDPSPNELDLEKILGTKPEEPLVLDHPQATLSTTPKPSVQMSHLESLASSKEFASSCSQVTGMSLQIPSSSTGISYSIPSTSKQIVSPSSSMAQSKSQVQAMLPVALPPLPVPQWHHAHQLKALAASKQGSATKQQGPTPSWSGLPPPGLSPPYRPVPSPHPPPLPLPPPPPPFSPQSLMVSCMSSNTLSGSTLRGSPNALLSSMTSSSNAALGPAMPYAPEKLPSPALTQQPQFGPQSSILANLMSSTIKTPQGHLMSALPASNPGPSPPYRPEKLSSPGLPQQSFTPQCSLIRSLTPTSNLLSQQQQQQQQQQQANVIFKPISSNSSKTLSMIMQQGMASSSPGATEPFTFGNTKPLSHFVSEPGPQKMPSMPTTSRQPSLLHYLQQPTPTQASSATASSTATATLQLQQQQQQQQQQPDHSSFLLQQMMQQPQRFQRSVASDSMPALPRQQEEQRSGLMAMTPERQNAYISQQMSPFEAVQEQVTSKCSRIKASPPSSKHLMPPRTGLLQNNLSPGMIPLTRHQSCEGMGVISPTLGKRQGIFTSSPQCPILSHSGQTPLGRLDSVCQHMQSPKATPPEVPLPGFCPSSLGTQSLSPHQLRRPSVPRMPTAFNNAAWVTAAAAVTTAVSGKTPLSQVDNSVQQHSPSGQACLQRPSDWEAQVPAAMGTQVPLANNPSFSLLGSQSLRQSPVQGPVPVANTTKFLQQGMASFSPLSPIQGIEPPSYVAAAATAAAASAVAASQFPGPFDRTDIPPELPPADFLRQPQPPLNDLISSPDCNEVDFIEALLKGSCVSPDEDWVCNLRLIDDILEQHAAAQNATAQNSGQVTQDAGAL</sequence>
<dbReference type="GO" id="GO:0016604">
    <property type="term" value="C:nuclear body"/>
    <property type="evidence" value="ECO:0000314"/>
    <property type="project" value="HPA"/>
</dbReference>
<proteinExistence type="evidence at protein level"/>
<dbReference type="EMBL" id="AC235953">
    <property type="status" value="NOT_ANNOTATED_CDS"/>
    <property type="molecule type" value="Genomic_DNA"/>
</dbReference>
<dbReference type="RefSeq" id="XP_047297666.1">
    <property type="nucleotide sequence ID" value="XM_047441710.1"/>
</dbReference>
<accession>A0A804HKM8</accession>
<dbReference type="RefSeq" id="XP_011529394.1">
    <property type="nucleotide sequence ID" value="XM_011531092.4"/>
</dbReference>
<evidence type="ECO:0007829" key="5">
    <source>
        <dbReference type="ProteomicsDB" id="A0A804HKM8"/>
    </source>
</evidence>
<keyword evidence="4 5" id="KW-1267">Proteomics identification</keyword>
<dbReference type="GeneTree" id="ENSGT00730000111366"/>
<dbReference type="RefSeq" id="XP_024308085.1">
    <property type="nucleotide sequence ID" value="XM_024452317.2"/>
</dbReference>
<evidence type="ECO:0007829" key="4">
    <source>
        <dbReference type="PeptideAtlas" id="A0A804HKM8"/>
    </source>
</evidence>
<feature type="compositionally biased region" description="Pro residues" evidence="1">
    <location>
        <begin position="331"/>
        <end position="361"/>
    </location>
</feature>
<feature type="compositionally biased region" description="Low complexity" evidence="1">
    <location>
        <begin position="574"/>
        <end position="626"/>
    </location>
</feature>
<dbReference type="HGNC" id="HGNC:2568">
    <property type="gene designation" value="MAMLD1"/>
</dbReference>
<dbReference type="EMBL" id="AC235697">
    <property type="status" value="NOT_ANNOTATED_CDS"/>
    <property type="molecule type" value="Genomic_DNA"/>
</dbReference>
<dbReference type="Proteomes" id="UP000005640">
    <property type="component" value="Chromosome X"/>
</dbReference>
<dbReference type="Ensembl" id="ENST00000682016.1">
    <property type="protein sequence ID" value="ENSP00000507991.1"/>
    <property type="gene ID" value="ENSG00000013619.15"/>
</dbReference>
<reference evidence="2" key="4">
    <citation type="submission" date="2025-08" db="UniProtKB">
        <authorList>
            <consortium name="Ensembl"/>
        </authorList>
    </citation>
    <scope>IDENTIFICATION</scope>
</reference>
<reference evidence="2 3" key="3">
    <citation type="journal article" date="2005" name="Nature">
        <title>The DNA sequence of the human X chromosome.</title>
        <authorList>
            <person name="Ross M.T."/>
            <person name="Grafham D.V."/>
            <person name="Coffey A.J."/>
            <person name="Scherer S."/>
            <person name="McLay K."/>
            <person name="Muzny D."/>
            <person name="Platzer M."/>
            <person name="Howell G.R."/>
            <person name="Burrows C."/>
            <person name="Bird C.P."/>
            <person name="Frankish A."/>
            <person name="Lovell F.L."/>
            <person name="Howe K.L."/>
            <person name="Ashurst J.L."/>
            <person name="Fulton R.S."/>
            <person name="Sudbrak R."/>
            <person name="Wen G."/>
            <person name="Jones M.C."/>
            <person name="Hurles M.E."/>
            <person name="Andrews T.D."/>
            <person name="Scott C.E."/>
            <person name="Searle S."/>
            <person name="Ramser J."/>
            <person name="Whittaker A."/>
            <person name="Deadman R."/>
            <person name="Carter N.P."/>
            <person name="Hunt S.E."/>
            <person name="Chen R."/>
            <person name="Cree A."/>
            <person name="Gunaratne P."/>
            <person name="Havlak P."/>
            <person name="Hodgson A."/>
            <person name="Metzker M.L."/>
            <person name="Richards S."/>
            <person name="Scott G."/>
            <person name="Steffen D."/>
            <person name="Sodergren E."/>
            <person name="Wheeler D.A."/>
            <person name="Worley K.C."/>
            <person name="Ainscough R."/>
            <person name="Ambrose K.D."/>
            <person name="Ansari-Lari M.A."/>
            <person name="Aradhya S."/>
            <person name="Ashwell R.I."/>
            <person name="Babbage A.K."/>
            <person name="Bagguley C.L."/>
            <person name="Ballabio A."/>
            <person name="Banerjee R."/>
            <person name="Barker G.E."/>
            <person name="Barlow K.F."/>
            <person name="Barrett I.P."/>
            <person name="Bates K.N."/>
            <person name="Beare D.M."/>
            <person name="Beasley H."/>
            <person name="Beasley O."/>
            <person name="Beck A."/>
            <person name="Bethel G."/>
            <person name="Blechschmidt K."/>
            <person name="Brady N."/>
            <person name="Bray-Allen S."/>
            <person name="Bridgeman A.M."/>
            <person name="Brown A.J."/>
            <person name="Brown M.J."/>
            <person name="Bonnin D."/>
            <person name="Bruford E.A."/>
            <person name="Buhay C."/>
            <person name="Burch P."/>
            <person name="Burford D."/>
            <person name="Burgess J."/>
            <person name="Burrill W."/>
            <person name="Burton J."/>
            <person name="Bye J.M."/>
            <person name="Carder C."/>
            <person name="Carrel L."/>
            <person name="Chako J."/>
            <person name="Chapman J.C."/>
            <person name="Chavez D."/>
            <person name="Chen E."/>
            <person name="Chen G."/>
            <person name="Chen Y."/>
            <person name="Chen Z."/>
            <person name="Chinault C."/>
            <person name="Ciccodicola A."/>
            <person name="Clark S.Y."/>
            <person name="Clarke G."/>
            <person name="Clee C.M."/>
            <person name="Clegg S."/>
            <person name="Clerc-Blankenburg K."/>
            <person name="Clifford K."/>
            <person name="Cobley V."/>
            <person name="Cole C.G."/>
            <person name="Conquer J.S."/>
            <person name="Corby N."/>
            <person name="Connor R.E."/>
            <person name="David R."/>
            <person name="Davies J."/>
            <person name="Davis C."/>
            <person name="Davis J."/>
            <person name="Delgado O."/>
            <person name="Deshazo D."/>
            <person name="Dhami P."/>
            <person name="Ding Y."/>
            <person name="Dinh H."/>
            <person name="Dodsworth S."/>
            <person name="Draper H."/>
            <person name="Dugan-Rocha S."/>
            <person name="Dunham A."/>
            <person name="Dunn M."/>
            <person name="Durbin K.J."/>
            <person name="Dutta I."/>
            <person name="Eades T."/>
            <person name="Ellwood M."/>
            <person name="Emery-Cohen A."/>
            <person name="Errington H."/>
            <person name="Evans K.L."/>
            <person name="Faulkner L."/>
            <person name="Francis F."/>
            <person name="Frankland J."/>
            <person name="Fraser A.E."/>
            <person name="Galgoczy P."/>
            <person name="Gilbert J."/>
            <person name="Gill R."/>
            <person name="Glockner G."/>
            <person name="Gregory S.G."/>
            <person name="Gribble S."/>
            <person name="Griffiths C."/>
            <person name="Grocock R."/>
            <person name="Gu Y."/>
            <person name="Gwilliam R."/>
            <person name="Hamilton C."/>
            <person name="Hart E.A."/>
            <person name="Hawes A."/>
            <person name="Heath P.D."/>
            <person name="Heitmann K."/>
            <person name="Hennig S."/>
            <person name="Hernandez J."/>
            <person name="Hinzmann B."/>
            <person name="Ho S."/>
            <person name="Hoffs M."/>
            <person name="Howden P.J."/>
            <person name="Huckle E.J."/>
            <person name="Hume J."/>
            <person name="Hunt P.J."/>
            <person name="Hunt A.R."/>
            <person name="Isherwood J."/>
            <person name="Jacob L."/>
            <person name="Johnson D."/>
            <person name="Jones S."/>
            <person name="de Jong P.J."/>
            <person name="Joseph S.S."/>
            <person name="Keenan S."/>
            <person name="Kelly S."/>
            <person name="Kershaw J.K."/>
            <person name="Khan Z."/>
            <person name="Kioschis P."/>
            <person name="Klages S."/>
            <person name="Knights A.J."/>
            <person name="Kosiura A."/>
            <person name="Kovar-Smith C."/>
            <person name="Laird G.K."/>
            <person name="Langford C."/>
            <person name="Lawlor S."/>
            <person name="Leversha M."/>
            <person name="Lewis L."/>
            <person name="Liu W."/>
            <person name="Lloyd C."/>
            <person name="Lloyd D.M."/>
            <person name="Loulseged H."/>
            <person name="Loveland J.E."/>
            <person name="Lovell J.D."/>
            <person name="Lozado R."/>
            <person name="Lu J."/>
            <person name="Lyne R."/>
            <person name="Ma J."/>
            <person name="Maheshwari M."/>
            <person name="Matthews L.H."/>
            <person name="McDowall J."/>
            <person name="McLaren S."/>
            <person name="McMurray A."/>
            <person name="Meidl P."/>
            <person name="Meitinger T."/>
            <person name="Milne S."/>
            <person name="Miner G."/>
            <person name="Mistry S.L."/>
            <person name="Morgan M."/>
            <person name="Morris S."/>
            <person name="Muller I."/>
            <person name="Mullikin J.C."/>
            <person name="Nguyen N."/>
            <person name="Nordsiek G."/>
            <person name="Nyakatura G."/>
            <person name="O'Dell C.N."/>
            <person name="Okwuonu G."/>
            <person name="Palmer S."/>
            <person name="Pandian R."/>
            <person name="Parker D."/>
            <person name="Parrish J."/>
            <person name="Pasternak S."/>
            <person name="Patel D."/>
            <person name="Pearce A.V."/>
            <person name="Pearson D.M."/>
            <person name="Pelan S.E."/>
            <person name="Perez L."/>
            <person name="Porter K.M."/>
            <person name="Ramsey Y."/>
            <person name="Reichwald K."/>
            <person name="Rhodes S."/>
            <person name="Ridler K.A."/>
            <person name="Schlessinger D."/>
            <person name="Schueler M.G."/>
            <person name="Sehra H.K."/>
            <person name="Shaw-Smith C."/>
            <person name="Shen H."/>
            <person name="Sheridan E.M."/>
            <person name="Shownkeen R."/>
            <person name="Skuce C.D."/>
            <person name="Smith M.L."/>
            <person name="Sotheran E.C."/>
            <person name="Steingruber H.E."/>
            <person name="Steward C.A."/>
            <person name="Storey R."/>
            <person name="Swann R.M."/>
            <person name="Swarbreck D."/>
            <person name="Tabor P.E."/>
            <person name="Taudien S."/>
            <person name="Taylor T."/>
            <person name="Teague B."/>
            <person name="Thomas K."/>
            <person name="Thorpe A."/>
            <person name="Timms K."/>
            <person name="Tracey A."/>
            <person name="Trevanion S."/>
            <person name="Tromans A.C."/>
            <person name="d'Urso M."/>
            <person name="Verduzco D."/>
            <person name="Villasana D."/>
            <person name="Waldron L."/>
            <person name="Wall M."/>
            <person name="Wang Q."/>
            <person name="Warren J."/>
            <person name="Warry G.L."/>
            <person name="Wei X."/>
            <person name="West A."/>
            <person name="Whitehead S.L."/>
            <person name="Whiteley M.N."/>
            <person name="Wilkinson J.E."/>
            <person name="Willey D.L."/>
            <person name="Williams G."/>
            <person name="Williams L."/>
            <person name="Williamson A."/>
            <person name="Williamson H."/>
            <person name="Wilming L."/>
            <person name="Woodmansey R.L."/>
            <person name="Wray P.W."/>
            <person name="Yen J."/>
            <person name="Zhang J."/>
            <person name="Zhou J."/>
            <person name="Zoghbi H."/>
            <person name="Zorilla S."/>
            <person name="Buck D."/>
            <person name="Reinhardt R."/>
            <person name="Poustka A."/>
            <person name="Rosenthal A."/>
            <person name="Lehrach H."/>
            <person name="Meindl A."/>
            <person name="Minx P.J."/>
            <person name="Hillier L.W."/>
            <person name="Willard H.F."/>
            <person name="Wilson R.K."/>
            <person name="Waterston R.H."/>
            <person name="Rice C.M."/>
            <person name="Vaudin M."/>
            <person name="Coulson A."/>
            <person name="Nelson D.L."/>
            <person name="Weinstock G."/>
            <person name="Sulston J.E."/>
            <person name="Durbin R."/>
            <person name="Hubbard T."/>
            <person name="Gibbs R.A."/>
            <person name="Beck S."/>
            <person name="Rogers J."/>
            <person name="Bentley D.R."/>
        </authorList>
    </citation>
    <scope>NUCLEOTIDE SEQUENCE [LARGE SCALE GENOMIC DNA]</scope>
</reference>
<dbReference type="GO" id="GO:0005794">
    <property type="term" value="C:Golgi apparatus"/>
    <property type="evidence" value="ECO:0000314"/>
    <property type="project" value="HPA"/>
</dbReference>
<evidence type="ECO:0000313" key="2">
    <source>
        <dbReference type="Ensembl" id="ENSP00000507991.1"/>
    </source>
</evidence>
<dbReference type="AlphaFoldDB" id="A0A804HKM8"/>
<dbReference type="InterPro" id="IPR026131">
    <property type="entry name" value="MAMLD1"/>
</dbReference>
<feature type="region of interest" description="Disordered" evidence="1">
    <location>
        <begin position="442"/>
        <end position="473"/>
    </location>
</feature>
<dbReference type="RefSeq" id="XP_054182254.1">
    <property type="nucleotide sequence ID" value="XM_054326279.1"/>
</dbReference>
<protein>
    <submittedName>
        <fullName evidence="2">Mastermind like domain containing 1</fullName>
    </submittedName>
</protein>
<dbReference type="EMBL" id="AC136957">
    <property type="status" value="NOT_ANNOTATED_CDS"/>
    <property type="molecule type" value="Genomic_DNA"/>
</dbReference>
<dbReference type="OrthoDB" id="8630229at2759"/>
<evidence type="ECO:0000256" key="1">
    <source>
        <dbReference type="SAM" id="MobiDB-lite"/>
    </source>
</evidence>
<feature type="compositionally biased region" description="Polar residues" evidence="1">
    <location>
        <begin position="386"/>
        <end position="397"/>
    </location>
</feature>
<feature type="region of interest" description="Disordered" evidence="1">
    <location>
        <begin position="386"/>
        <end position="421"/>
    </location>
</feature>
<feature type="region of interest" description="Disordered" evidence="1">
    <location>
        <begin position="310"/>
        <end position="365"/>
    </location>
</feature>
<dbReference type="GO" id="GO:0005654">
    <property type="term" value="C:nucleoplasm"/>
    <property type="evidence" value="ECO:0000314"/>
    <property type="project" value="HPA"/>
</dbReference>
<dbReference type="PANTHER" id="PTHR15275">
    <property type="entry name" value="CG1 PROTEIN/F18"/>
    <property type="match status" value="1"/>
</dbReference>
<keyword evidence="3" id="KW-1185">Reference proteome</keyword>
<reference evidence="2" key="5">
    <citation type="submission" date="2025-09" db="UniProtKB">
        <authorList>
            <consortium name="Ensembl"/>
        </authorList>
    </citation>
    <scope>IDENTIFICATION</scope>
</reference>
<dbReference type="Ensembl" id="ENST00000682016.1">
    <property type="protein sequence ID" value="ENSP00000507991.1"/>
    <property type="gene ID" value="ENSG00000013619.16"/>
</dbReference>
<organism evidence="2 3">
    <name type="scientific">Homo sapiens</name>
    <name type="common">Human</name>
    <dbReference type="NCBI Taxonomy" id="9606"/>
    <lineage>
        <taxon>Eukaryota</taxon>
        <taxon>Metazoa</taxon>
        <taxon>Chordata</taxon>
        <taxon>Craniata</taxon>
        <taxon>Vertebrata</taxon>
        <taxon>Euteleostomi</taxon>
        <taxon>Mammalia</taxon>
        <taxon>Eutheria</taxon>
        <taxon>Euarchontoglires</taxon>
        <taxon>Primates</taxon>
        <taxon>Haplorrhini</taxon>
        <taxon>Catarrhini</taxon>
        <taxon>Hominidae</taxon>
        <taxon>Homo</taxon>
    </lineage>
</organism>
<feature type="region of interest" description="Disordered" evidence="1">
    <location>
        <begin position="525"/>
        <end position="643"/>
    </location>
</feature>
<reference evidence="2 3" key="2">
    <citation type="journal article" date="2004" name="Nature">
        <title>Finishing the euchromatic sequence of the human genome.</title>
        <authorList>
            <consortium name="International Human Genome Sequencing Consortium"/>
        </authorList>
    </citation>
    <scope>NUCLEOTIDE SEQUENCE [LARGE SCALE GENOMIC DNA]</scope>
</reference>
<dbReference type="GO" id="GO:0005813">
    <property type="term" value="C:centrosome"/>
    <property type="evidence" value="ECO:0000314"/>
    <property type="project" value="HPA"/>
</dbReference>
<dbReference type="RefSeq" id="NP_001387441.1">
    <property type="nucleotide sequence ID" value="NM_001400512.1"/>
</dbReference>
<gene>
    <name evidence="2" type="primary">MAMLD1</name>
</gene>
<reference evidence="2 3" key="1">
    <citation type="journal article" date="2001" name="Nature">
        <title>Initial sequencing and analysis of the human genome.</title>
        <authorList>
            <consortium name="International Human Genome Sequencing Consortium"/>
            <person name="Lander E.S."/>
            <person name="Linton L.M."/>
            <person name="Birren B."/>
            <person name="Nusbaum C."/>
            <person name="Zody M.C."/>
            <person name="Baldwin J."/>
            <person name="Devon K."/>
            <person name="Dewar K."/>
            <person name="Doyle M."/>
            <person name="FitzHugh W."/>
            <person name="Funke R."/>
            <person name="Gage D."/>
            <person name="Harris K."/>
            <person name="Heaford A."/>
            <person name="Howland J."/>
            <person name="Kann L."/>
            <person name="Lehoczky J."/>
            <person name="LeVine R."/>
            <person name="McEwan P."/>
            <person name="McKernan K."/>
            <person name="Meldrim J."/>
            <person name="Mesirov J.P."/>
            <person name="Miranda C."/>
            <person name="Morris W."/>
            <person name="Naylor J."/>
            <person name="Raymond C."/>
            <person name="Rosetti M."/>
            <person name="Santos R."/>
            <person name="Sheridan A."/>
            <person name="Sougnez C."/>
            <person name="Stange-Thomann N."/>
            <person name="Stojanovic N."/>
            <person name="Subramanian A."/>
            <person name="Wyman D."/>
            <person name="Rogers J."/>
            <person name="Sulston J."/>
            <person name="Ainscough R."/>
            <person name="Beck S."/>
            <person name="Bentley D."/>
            <person name="Burton J."/>
            <person name="Clee C."/>
            <person name="Carter N."/>
            <person name="Coulson A."/>
            <person name="Deadman R."/>
            <person name="Deloukas P."/>
            <person name="Dunham A."/>
            <person name="Dunham I."/>
            <person name="Durbin R."/>
            <person name="French L."/>
            <person name="Grafham D."/>
            <person name="Gregory S."/>
            <person name="Hubbard T."/>
            <person name="Humphray S."/>
            <person name="Hunt A."/>
            <person name="Jones M."/>
            <person name="Lloyd C."/>
            <person name="McMurray A."/>
            <person name="Matthews L."/>
            <person name="Mercer S."/>
            <person name="Milne S."/>
            <person name="Mullikin J.C."/>
            <person name="Mungall A."/>
            <person name="Plumb R."/>
            <person name="Ross M."/>
            <person name="Shownkeen R."/>
            <person name="Sims S."/>
            <person name="Waterston R.H."/>
            <person name="Wilson R.K."/>
            <person name="Hillier L.W."/>
            <person name="McPherson J.D."/>
            <person name="Marra M.A."/>
            <person name="Mardis E.R."/>
            <person name="Fulton L.A."/>
            <person name="Chinwalla A.T."/>
            <person name="Pepin K.H."/>
            <person name="Gish W.R."/>
            <person name="Chissoe S.L."/>
            <person name="Wendl M.C."/>
            <person name="Delehaunty K.D."/>
            <person name="Miner T.L."/>
            <person name="Delehaunty A."/>
            <person name="Kramer J.B."/>
            <person name="Cook L.L."/>
            <person name="Fulton R.S."/>
            <person name="Johnson D.L."/>
            <person name="Minx P.J."/>
            <person name="Clifton S.W."/>
            <person name="Hawkins T."/>
            <person name="Branscomb E."/>
            <person name="Predki P."/>
            <person name="Richardson P."/>
            <person name="Wenning S."/>
            <person name="Slezak T."/>
            <person name="Doggett N."/>
            <person name="Cheng J.F."/>
            <person name="Olsen A."/>
            <person name="Lucas S."/>
            <person name="Elkin C."/>
            <person name="Uberbacher E."/>
            <person name="Frazier M."/>
            <person name="Gibbs R.A."/>
            <person name="Muzny D.M."/>
            <person name="Scherer S.E."/>
            <person name="Bouck J.B."/>
            <person name="Sodergren E.J."/>
            <person name="Worley K.C."/>
            <person name="Rives C.M."/>
            <person name="Gorrell J.H."/>
            <person name="Metzker M.L."/>
            <person name="Naylor S.L."/>
            <person name="Kucherlapati R.S."/>
            <person name="Nelson D.L."/>
            <person name="Weinstock G.M."/>
            <person name="Sakaki Y."/>
            <person name="Fujiyama A."/>
            <person name="Hattori M."/>
            <person name="Yada T."/>
            <person name="Toyoda A."/>
            <person name="Itoh T."/>
            <person name="Kawagoe C."/>
            <person name="Watanabe H."/>
            <person name="Totoki Y."/>
            <person name="Taylor T."/>
            <person name="Weissenbach J."/>
            <person name="Heilig R."/>
            <person name="Saurin W."/>
            <person name="Artiguenave F."/>
            <person name="Brottier P."/>
            <person name="Bruls T."/>
            <person name="Pelletier E."/>
            <person name="Robert C."/>
            <person name="Wincker P."/>
            <person name="Smith D.R."/>
            <person name="Doucette-Stamm L."/>
            <person name="Rubenfield M."/>
            <person name="Weinstock K."/>
            <person name="Lee H.M."/>
            <person name="Dubois J."/>
            <person name="Rosenthal A."/>
            <person name="Platzer M."/>
            <person name="Nyakatura G."/>
            <person name="Taudien S."/>
            <person name="Rump A."/>
            <person name="Yang H."/>
            <person name="Yu J."/>
            <person name="Wang J."/>
            <person name="Huang G."/>
            <person name="Gu J."/>
            <person name="Hood L."/>
            <person name="Rowen L."/>
            <person name="Madan A."/>
            <person name="Qin S."/>
            <person name="Davis R.W."/>
            <person name="Federspiel N.A."/>
            <person name="Abola A.P."/>
            <person name="Proctor M.J."/>
            <person name="Myers R.M."/>
            <person name="Schmutz J."/>
            <person name="Dickson M."/>
            <person name="Grimwood J."/>
            <person name="Cox D.R."/>
            <person name="Olson M.V."/>
            <person name="Kaul R."/>
            <person name="Raymond C."/>
            <person name="Shimizu N."/>
            <person name="Kawasaki K."/>
            <person name="Minoshima S."/>
            <person name="Evans G.A."/>
            <person name="Athanasiou M."/>
            <person name="Schultz R."/>
            <person name="Roe B.A."/>
            <person name="Chen F."/>
            <person name="Pan H."/>
            <person name="Ramser J."/>
            <person name="Lehrach H."/>
            <person name="Reinhardt R."/>
            <person name="McCombie W.R."/>
            <person name="de la Bastide M."/>
            <person name="Dedhia N."/>
            <person name="Blocker H."/>
            <person name="Hornischer K."/>
            <person name="Nordsiek G."/>
            <person name="Agarwala R."/>
            <person name="Aravind L."/>
            <person name="Bailey J.A."/>
            <person name="Bateman A."/>
            <person name="Batzoglou S."/>
            <person name="Birney E."/>
            <person name="Bork P."/>
            <person name="Brown D.G."/>
            <person name="Burge C.B."/>
            <person name="Cerutti L."/>
            <person name="Chen H.C."/>
            <person name="Church D."/>
            <person name="Clamp M."/>
            <person name="Copley R.R."/>
            <person name="Doerks T."/>
            <person name="Eddy S.R."/>
            <person name="Eichler E.E."/>
            <person name="Furey T.S."/>
            <person name="Galagan J."/>
            <person name="Gilbert J.G."/>
            <person name="Harmon C."/>
            <person name="Hayashizaki Y."/>
            <person name="Haussler D."/>
            <person name="Hermjakob H."/>
            <person name="Hokamp K."/>
            <person name="Jang W."/>
            <person name="Johnson L.S."/>
            <person name="Jones T.A."/>
            <person name="Kasif S."/>
            <person name="Kaspryzk A."/>
            <person name="Kennedy S."/>
            <person name="Kent W.J."/>
            <person name="Kitts P."/>
            <person name="Koonin E.V."/>
            <person name="Korf I."/>
            <person name="Kulp D."/>
            <person name="Lancet D."/>
            <person name="Lowe T.M."/>
            <person name="McLysaght A."/>
            <person name="Mikkelsen T."/>
            <person name="Moran J.V."/>
            <person name="Mulder N."/>
            <person name="Pollara V.J."/>
            <person name="Ponting C.P."/>
            <person name="Schuler G."/>
            <person name="Schultz J."/>
            <person name="Slater G."/>
            <person name="Smit A.F."/>
            <person name="Stupka E."/>
            <person name="Szustakowski J."/>
            <person name="Thierry-Mieg D."/>
            <person name="Thierry-Mieg J."/>
            <person name="Wagner L."/>
            <person name="Wallis J."/>
            <person name="Wheeler R."/>
            <person name="Williams A."/>
            <person name="Wolf Y.I."/>
            <person name="Wolfe K.H."/>
            <person name="Yang S.P."/>
            <person name="Yeh R.F."/>
            <person name="Collins F."/>
            <person name="Guyer M.S."/>
            <person name="Peterson J."/>
            <person name="Felsenfeld A."/>
            <person name="Wetterstrand K.A."/>
            <person name="Patrinos A."/>
            <person name="Morgan M.J."/>
            <person name="de Jong P."/>
            <person name="Catanese J.J."/>
            <person name="Osoegawa K."/>
            <person name="Shizuya H."/>
            <person name="Choi S."/>
            <person name="Chen Y.J."/>
        </authorList>
    </citation>
    <scope>NUCLEOTIDE SEQUENCE [LARGE SCALE GENOMIC DNA]</scope>
</reference>
<dbReference type="RefSeq" id="XP_054182253.1">
    <property type="nucleotide sequence ID" value="XM_054326278.1"/>
</dbReference>
<name>A0A804HKM8_HUMAN</name>
<feature type="region of interest" description="Disordered" evidence="1">
    <location>
        <begin position="257"/>
        <end position="279"/>
    </location>
</feature>
<evidence type="ECO:0000313" key="3">
    <source>
        <dbReference type="Proteomes" id="UP000005640"/>
    </source>
</evidence>
<dbReference type="RefSeq" id="XP_047297665.1">
    <property type="nucleotide sequence ID" value="XM_047441709.1"/>
</dbReference>
<dbReference type="OpenTargets" id="ENSG00000013619"/>
<dbReference type="GeneID" id="10046"/>
<dbReference type="Bgee" id="ENSG00000013619">
    <property type="expression patterns" value="Expressed in male germ line stem cell (sensu Vertebrata) in testis and 123 other cell types or tissues"/>
</dbReference>
<dbReference type="PANTHER" id="PTHR15275:SF1">
    <property type="entry name" value="MASTERMIND-LIKE DOMAIN-CONTAINING PROTEIN 1"/>
    <property type="match status" value="1"/>
</dbReference>
<dbReference type="RefSeq" id="XP_054182255.1">
    <property type="nucleotide sequence ID" value="XM_054326280.1"/>
</dbReference>
<dbReference type="DisGeNET" id="10046"/>